<organism evidence="3 4">
    <name type="scientific">Chaetoceros tenuissimus</name>
    <dbReference type="NCBI Taxonomy" id="426638"/>
    <lineage>
        <taxon>Eukaryota</taxon>
        <taxon>Sar</taxon>
        <taxon>Stramenopiles</taxon>
        <taxon>Ochrophyta</taxon>
        <taxon>Bacillariophyta</taxon>
        <taxon>Coscinodiscophyceae</taxon>
        <taxon>Chaetocerotophycidae</taxon>
        <taxon>Chaetocerotales</taxon>
        <taxon>Chaetocerotaceae</taxon>
        <taxon>Chaetoceros</taxon>
    </lineage>
</organism>
<feature type="compositionally biased region" description="Basic and acidic residues" evidence="1">
    <location>
        <begin position="203"/>
        <end position="212"/>
    </location>
</feature>
<dbReference type="EMBL" id="BLLK01000022">
    <property type="protein sequence ID" value="GFH46720.1"/>
    <property type="molecule type" value="Genomic_DNA"/>
</dbReference>
<evidence type="ECO:0000313" key="4">
    <source>
        <dbReference type="Proteomes" id="UP001054902"/>
    </source>
</evidence>
<feature type="compositionally biased region" description="Basic residues" evidence="1">
    <location>
        <begin position="32"/>
        <end position="42"/>
    </location>
</feature>
<dbReference type="AlphaFoldDB" id="A0AAD3CKD8"/>
<evidence type="ECO:0000313" key="3">
    <source>
        <dbReference type="EMBL" id="GFH46720.1"/>
    </source>
</evidence>
<name>A0AAD3CKD8_9STRA</name>
<evidence type="ECO:0000256" key="1">
    <source>
        <dbReference type="SAM" id="MobiDB-lite"/>
    </source>
</evidence>
<dbReference type="InterPro" id="IPR013272">
    <property type="entry name" value="Vps72/YL1_C"/>
</dbReference>
<accession>A0AAD3CKD8</accession>
<dbReference type="Pfam" id="PF08265">
    <property type="entry name" value="YL1_C"/>
    <property type="match status" value="1"/>
</dbReference>
<gene>
    <name evidence="3" type="ORF">CTEN210_03194</name>
</gene>
<evidence type="ECO:0000259" key="2">
    <source>
        <dbReference type="SMART" id="SM00993"/>
    </source>
</evidence>
<proteinExistence type="predicted"/>
<reference evidence="3 4" key="1">
    <citation type="journal article" date="2021" name="Sci. Rep.">
        <title>The genome of the diatom Chaetoceros tenuissimus carries an ancient integrated fragment of an extant virus.</title>
        <authorList>
            <person name="Hongo Y."/>
            <person name="Kimura K."/>
            <person name="Takaki Y."/>
            <person name="Yoshida Y."/>
            <person name="Baba S."/>
            <person name="Kobayashi G."/>
            <person name="Nagasaki K."/>
            <person name="Hano T."/>
            <person name="Tomaru Y."/>
        </authorList>
    </citation>
    <scope>NUCLEOTIDE SEQUENCE [LARGE SCALE GENOMIC DNA]</scope>
    <source>
        <strain evidence="3 4">NIES-3715</strain>
    </source>
</reference>
<feature type="domain" description="Vps72/YL1 C-terminal" evidence="2">
    <location>
        <begin position="154"/>
        <end position="183"/>
    </location>
</feature>
<dbReference type="Proteomes" id="UP001054902">
    <property type="component" value="Unassembled WGS sequence"/>
</dbReference>
<protein>
    <recommendedName>
        <fullName evidence="2">Vps72/YL1 C-terminal domain-containing protein</fullName>
    </recommendedName>
</protein>
<comment type="caution">
    <text evidence="3">The sequence shown here is derived from an EMBL/GenBank/DDBJ whole genome shotgun (WGS) entry which is preliminary data.</text>
</comment>
<dbReference type="SMART" id="SM00993">
    <property type="entry name" value="YL1_C"/>
    <property type="match status" value="1"/>
</dbReference>
<feature type="region of interest" description="Disordered" evidence="1">
    <location>
        <begin position="1"/>
        <end position="42"/>
    </location>
</feature>
<keyword evidence="4" id="KW-1185">Reference proteome</keyword>
<feature type="region of interest" description="Disordered" evidence="1">
    <location>
        <begin position="68"/>
        <end position="107"/>
    </location>
</feature>
<feature type="compositionally biased region" description="Acidic residues" evidence="1">
    <location>
        <begin position="69"/>
        <end position="83"/>
    </location>
</feature>
<sequence>MSKRKAWNEAMRTAAGGNLQIPGLAPQPNRATRNKRREKARKAINIGTSSSADIVAYRIDGLEEAGANVEDEDIEEEFDELEEMEKGRKRRRKSAGTGRGKTKAGAIDKRFKPRSLASILIEESGRSDSVVQDYLDAEARPVKGKSLGNYPARKFCPVTGLVGLYTDPKSQICYANLDALEQLRERPPPWLSSFGGGSAAYHDTLKSLRNEE</sequence>
<feature type="region of interest" description="Disordered" evidence="1">
    <location>
        <begin position="191"/>
        <end position="212"/>
    </location>
</feature>